<protein>
    <submittedName>
        <fullName evidence="5">AraC family transcriptional regulator</fullName>
    </submittedName>
</protein>
<keyword evidence="2" id="KW-0238">DNA-binding</keyword>
<dbReference type="InterPro" id="IPR003313">
    <property type="entry name" value="AraC-bd"/>
</dbReference>
<dbReference type="PANTHER" id="PTHR46796:SF2">
    <property type="entry name" value="TRANSCRIPTIONAL REGULATORY PROTEIN"/>
    <property type="match status" value="1"/>
</dbReference>
<dbReference type="SMART" id="SM00342">
    <property type="entry name" value="HTH_ARAC"/>
    <property type="match status" value="1"/>
</dbReference>
<dbReference type="InterPro" id="IPR050204">
    <property type="entry name" value="AraC_XylS_family_regulators"/>
</dbReference>
<feature type="domain" description="HTH araC/xylS-type" evidence="4">
    <location>
        <begin position="169"/>
        <end position="266"/>
    </location>
</feature>
<proteinExistence type="predicted"/>
<evidence type="ECO:0000313" key="5">
    <source>
        <dbReference type="EMBL" id="MEN3535399.1"/>
    </source>
</evidence>
<reference evidence="5 6" key="1">
    <citation type="submission" date="2024-05" db="EMBL/GenBank/DDBJ databases">
        <title>Microbispora sp.ZYX-F-249.</title>
        <authorList>
            <person name="Xie H."/>
        </authorList>
    </citation>
    <scope>NUCLEOTIDE SEQUENCE [LARGE SCALE GENOMIC DNA]</scope>
    <source>
        <strain evidence="5 6">ZYX-F-249</strain>
    </source>
</reference>
<dbReference type="PROSITE" id="PS01124">
    <property type="entry name" value="HTH_ARAC_FAMILY_2"/>
    <property type="match status" value="1"/>
</dbReference>
<comment type="caution">
    <text evidence="5">The sequence shown here is derived from an EMBL/GenBank/DDBJ whole genome shotgun (WGS) entry which is preliminary data.</text>
</comment>
<evidence type="ECO:0000313" key="6">
    <source>
        <dbReference type="Proteomes" id="UP001447516"/>
    </source>
</evidence>
<keyword evidence="3" id="KW-0804">Transcription</keyword>
<dbReference type="RefSeq" id="WP_346225454.1">
    <property type="nucleotide sequence ID" value="NZ_JBDJAW010000006.1"/>
</dbReference>
<keyword evidence="1" id="KW-0805">Transcription regulation</keyword>
<evidence type="ECO:0000259" key="4">
    <source>
        <dbReference type="PROSITE" id="PS01124"/>
    </source>
</evidence>
<accession>A0ABV0AJ90</accession>
<dbReference type="EMBL" id="JBDJAW010000006">
    <property type="protein sequence ID" value="MEN3535399.1"/>
    <property type="molecule type" value="Genomic_DNA"/>
</dbReference>
<keyword evidence="6" id="KW-1185">Reference proteome</keyword>
<dbReference type="Pfam" id="PF12833">
    <property type="entry name" value="HTH_18"/>
    <property type="match status" value="1"/>
</dbReference>
<evidence type="ECO:0000256" key="1">
    <source>
        <dbReference type="ARBA" id="ARBA00023015"/>
    </source>
</evidence>
<organism evidence="5 6">
    <name type="scientific">Microbispora maris</name>
    <dbReference type="NCBI Taxonomy" id="3144104"/>
    <lineage>
        <taxon>Bacteria</taxon>
        <taxon>Bacillati</taxon>
        <taxon>Actinomycetota</taxon>
        <taxon>Actinomycetes</taxon>
        <taxon>Streptosporangiales</taxon>
        <taxon>Streptosporangiaceae</taxon>
        <taxon>Microbispora</taxon>
    </lineage>
</organism>
<evidence type="ECO:0000256" key="3">
    <source>
        <dbReference type="ARBA" id="ARBA00023163"/>
    </source>
</evidence>
<dbReference type="InterPro" id="IPR018060">
    <property type="entry name" value="HTH_AraC"/>
</dbReference>
<dbReference type="SUPFAM" id="SSF46689">
    <property type="entry name" value="Homeodomain-like"/>
    <property type="match status" value="2"/>
</dbReference>
<evidence type="ECO:0000256" key="2">
    <source>
        <dbReference type="ARBA" id="ARBA00023125"/>
    </source>
</evidence>
<dbReference type="InterPro" id="IPR009057">
    <property type="entry name" value="Homeodomain-like_sf"/>
</dbReference>
<dbReference type="InterPro" id="IPR037923">
    <property type="entry name" value="HTH-like"/>
</dbReference>
<dbReference type="SUPFAM" id="SSF51215">
    <property type="entry name" value="Regulatory protein AraC"/>
    <property type="match status" value="1"/>
</dbReference>
<dbReference type="Pfam" id="PF02311">
    <property type="entry name" value="AraC_binding"/>
    <property type="match status" value="1"/>
</dbReference>
<dbReference type="Proteomes" id="UP001447516">
    <property type="component" value="Unassembled WGS sequence"/>
</dbReference>
<dbReference type="Gene3D" id="1.10.10.60">
    <property type="entry name" value="Homeodomain-like"/>
    <property type="match status" value="2"/>
</dbReference>
<dbReference type="PANTHER" id="PTHR46796">
    <property type="entry name" value="HTH-TYPE TRANSCRIPTIONAL ACTIVATOR RHAS-RELATED"/>
    <property type="match status" value="1"/>
</dbReference>
<sequence length="288" mass="32032">MIAHRPPTISAWRPAVPGIAEVFHAHFTDHAYPAHTHDTWDLMILDDGAVDFGLDRRRHAAADLSAVLLLPPGVRHDGRTVTAAGFRKRVLYLDTTVLPERLAGRAVDAPILADPLLRHRIHRLHTAVGHPGEALEAESRLFLVAERLRFHLQAFRRRAPGREAHRLAIGLRELLDARVRAGLPLREAAALLHSHPTHLIRCFTQAYGLPPHAYLTGKRIELARRLLLSGQRPADVATSVGFHDQAHLNRHFTRHVGTTPARYARGITSRMSDHGVIIPDIGQRSSSV</sequence>
<gene>
    <name evidence="5" type="ORF">AAH991_09845</name>
</gene>
<name>A0ABV0AJ90_9ACTN</name>